<feature type="signal peptide" evidence="1">
    <location>
        <begin position="1"/>
        <end position="23"/>
    </location>
</feature>
<reference evidence="3" key="1">
    <citation type="submission" date="2017-02" db="EMBL/GenBank/DDBJ databases">
        <authorList>
            <person name="Varghese N."/>
            <person name="Submissions S."/>
        </authorList>
    </citation>
    <scope>NUCLEOTIDE SEQUENCE [LARGE SCALE GENOMIC DNA]</scope>
    <source>
        <strain evidence="3">ATCC 51356</strain>
    </source>
</reference>
<dbReference type="STRING" id="29524.SAMN02745171_00873"/>
<proteinExistence type="predicted"/>
<name>A0A1T4MQF9_9PORP</name>
<evidence type="ECO:0000313" key="2">
    <source>
        <dbReference type="EMBL" id="SJZ69289.1"/>
    </source>
</evidence>
<evidence type="ECO:0000313" key="3">
    <source>
        <dbReference type="Proteomes" id="UP000190121"/>
    </source>
</evidence>
<accession>A0A1T4MQF9</accession>
<dbReference type="AlphaFoldDB" id="A0A1T4MQF9"/>
<evidence type="ECO:0000256" key="1">
    <source>
        <dbReference type="SAM" id="SignalP"/>
    </source>
</evidence>
<sequence>MKHKFQFWSLSLLLLLTSAIGYAQQAVRPAAQMLSSNGPAEVTPSREARIEGNYSYVDFDVEAPVSQEYYISFWVNPYLDIEGNLPTYHVFVDGRACGLINPTSPDPHSVNISTDKVYLSSGKHQISVRAVVPDIAGVELMKVSNTAPSARLSSSAYSEYLQAVQDIQAGRITAEEYLSTKKTSQALSSNQEQENKLELLRTSGDFFPLTPVPYTFRTSRYYDSGRQVIISTRSTIPHVVYLVSAKVNQAPLINQGLTWLRFSSVIPGSGGDNTALFSITIPQDGTYMIVIRALYEDSFGTVDVNLNQQEFHSNRPISFSYIPVSQPRNTRLLSMTITPKPDTDANLKYDPFLFVLGGGSCPGLIVQYNDDVVYDSLEKEFYGLKRRDSFIDATYLIPTCGLLVANYGTQTPLFYCNTITNLPYQNLPPLVRKSTLETTQEGKETCVSIELRDYYKKTITLSSQEVMNTIEVFSYENMNLVGRKELKQSGEITIPITELGITSSGLYIVRVTNDKGIISQKIIL</sequence>
<dbReference type="EMBL" id="FUXE01000007">
    <property type="protein sequence ID" value="SJZ69289.1"/>
    <property type="molecule type" value="Genomic_DNA"/>
</dbReference>
<dbReference type="OrthoDB" id="5683213at2"/>
<keyword evidence="3" id="KW-1185">Reference proteome</keyword>
<dbReference type="Proteomes" id="UP000190121">
    <property type="component" value="Unassembled WGS sequence"/>
</dbReference>
<keyword evidence="1" id="KW-0732">Signal</keyword>
<protein>
    <submittedName>
        <fullName evidence="2">Por secretion system C-terminal sorting domain-containing protein</fullName>
    </submittedName>
</protein>
<gene>
    <name evidence="2" type="ORF">SAMN02745171_00873</name>
</gene>
<dbReference type="Gene3D" id="2.60.120.260">
    <property type="entry name" value="Galactose-binding domain-like"/>
    <property type="match status" value="1"/>
</dbReference>
<dbReference type="RefSeq" id="WP_078736812.1">
    <property type="nucleotide sequence ID" value="NZ_FUXE01000007.1"/>
</dbReference>
<organism evidence="2 3">
    <name type="scientific">Porphyromonas circumdentaria</name>
    <dbReference type="NCBI Taxonomy" id="29524"/>
    <lineage>
        <taxon>Bacteria</taxon>
        <taxon>Pseudomonadati</taxon>
        <taxon>Bacteroidota</taxon>
        <taxon>Bacteroidia</taxon>
        <taxon>Bacteroidales</taxon>
        <taxon>Porphyromonadaceae</taxon>
        <taxon>Porphyromonas</taxon>
    </lineage>
</organism>
<feature type="chain" id="PRO_5012368761" evidence="1">
    <location>
        <begin position="24"/>
        <end position="524"/>
    </location>
</feature>